<dbReference type="PANTHER" id="PTHR36153:SF1">
    <property type="entry name" value="TYPE VI SECRETION SYSTEM COMPONENT TSSM1"/>
    <property type="match status" value="1"/>
</dbReference>
<dbReference type="Pfam" id="PF06744">
    <property type="entry name" value="IcmF_C"/>
    <property type="match status" value="1"/>
</dbReference>
<evidence type="ECO:0000259" key="3">
    <source>
        <dbReference type="Pfam" id="PF06761"/>
    </source>
</evidence>
<feature type="transmembrane region" description="Helical" evidence="1">
    <location>
        <begin position="45"/>
        <end position="64"/>
    </location>
</feature>
<dbReference type="NCBIfam" id="TIGR03348">
    <property type="entry name" value="VI_IcmF"/>
    <property type="match status" value="1"/>
</dbReference>
<dbReference type="InterPro" id="IPR009612">
    <property type="entry name" value="IcmF-rel"/>
</dbReference>
<dbReference type="KEGG" id="maga:Mag101_01550"/>
<evidence type="ECO:0000259" key="4">
    <source>
        <dbReference type="Pfam" id="PF14331"/>
    </source>
</evidence>
<organism evidence="6 7">
    <name type="scientific">Microbulbifer agarilyticus</name>
    <dbReference type="NCBI Taxonomy" id="260552"/>
    <lineage>
        <taxon>Bacteria</taxon>
        <taxon>Pseudomonadati</taxon>
        <taxon>Pseudomonadota</taxon>
        <taxon>Gammaproteobacteria</taxon>
        <taxon>Cellvibrionales</taxon>
        <taxon>Microbulbiferaceae</taxon>
        <taxon>Microbulbifer</taxon>
    </lineage>
</organism>
<sequence>MKRLANFFSNKWVLGLIGLSALSLLIWFGAGYIKFGSDNATLSKGLRLVIIVFLFTIWVVWNLAQWLVERRQNQALIESIESSREDPAKDPDQARSEEELHALSDRFRDAMKVLRKARFHSERGQVSLYQLPWYIIIGPPGSGKTTALANSGLEFPLEKSHGKEALGGVGGTRNCDWWFTNDAVMIDTAGRYTTQDSHRVHDNSAWKAFLSLLQKYRRRRPINGVLVAISLQDLMVQSTEQRMHQAKTIRARVNELQQQLGIRFPIYLTFTKCDLVAGFSEFFDNLSQAEREQVWGISFPEESSPGDGAPLDEFAGEFRSLIGRLNQRVLWRVNQERNIEKRALLQGFPARMESLQNVLSDFLRQAFSSNRYDTVPLLRGIYFSSGTQEGSPIDRMMASVSADFNLEREVAPKFQGAGKSYFLNRLLKDVVFPEAELVGVNRKLERVTRWLRSAVYAASAAVFVGAIFLWTGSLAQNKLYMGEVADNIRDFEMLQSELLGRPVSPIVTLPQLDHLYTAAQVYQKEEHPWLNNLGLYDDRVDRAADALYREQLNTLFLPALQTTIERDLVQMGSADPALVSTLKTYLMLFDDEKRDLDVLQTYFEEVWTKQLSGQAIKQESLRGHLHRLLTGPMPTGRMPDDRVVAGARQQLRRIPVPQRLYGQLKRSEIGQTYIDLYSDVGGDTQQLFGIDSTSARFQIPYLYTKAGYKELDFGADSELLQKLAQERWIYGNGVDGEDFSEADRDKLGDEVKRIYLAEYQQRWRNFLDGFSLTRFSSTTDALTVLSKLADPVYSPLLAIAEITSDNTQLTQRPAVPLDAKGVPLPVSSTTRRLGAAAVAGATNALTNQYTPNLVDVRFEELHRLTKSEKGRPARVQEYLIAIAQVHDYLTEIDGGVDASEAAFNKAKARFSGASDAIKQLHIKASKAPAPFDNWLKQVADNSWALVMAKAKGHVDRAWREQVYSVFSRSLANRFPLQSRSELEAPVMLFNEYFKPGGVEQQFVNEYLKPFIDTRSWKPRSLEGRSLGISSSSLTQLQRAEIIRKTLFAQGEEAGYGFRIEPTKLDSGVRLFTLELGSQRVPYSHGPRTTSNLDWRGGQSNRARIIFEDLNQTVHRQHFEGDWAWYRLLGNTEMQRGRSNNEYLLTFREEGRSAQFRVRSSSAYNPFDWNLLAAYRCPQVL</sequence>
<feature type="domain" description="Type VI secretion system component TssM1 helical" evidence="5">
    <location>
        <begin position="953"/>
        <end position="1051"/>
    </location>
</feature>
<proteinExistence type="predicted"/>
<dbReference type="SUPFAM" id="SSF52540">
    <property type="entry name" value="P-loop containing nucleoside triphosphate hydrolases"/>
    <property type="match status" value="1"/>
</dbReference>
<protein>
    <submittedName>
        <fullName evidence="6">Type VI secretion protein IcmF</fullName>
    </submittedName>
</protein>
<feature type="domain" description="Type VI secretion system IcmF C-terminal" evidence="2">
    <location>
        <begin position="1057"/>
        <end position="1161"/>
    </location>
</feature>
<dbReference type="Pfam" id="PF06761">
    <property type="entry name" value="IcmF-related"/>
    <property type="match status" value="1"/>
</dbReference>
<dbReference type="InterPro" id="IPR048677">
    <property type="entry name" value="TssM1_hel"/>
</dbReference>
<dbReference type="InterPro" id="IPR017731">
    <property type="entry name" value="TssM1-like"/>
</dbReference>
<keyword evidence="1" id="KW-1133">Transmembrane helix</keyword>
<evidence type="ECO:0000259" key="2">
    <source>
        <dbReference type="Pfam" id="PF06744"/>
    </source>
</evidence>
<evidence type="ECO:0000313" key="6">
    <source>
        <dbReference type="EMBL" id="AQQ66475.1"/>
    </source>
</evidence>
<dbReference type="Pfam" id="PF21070">
    <property type="entry name" value="IcmF_helical"/>
    <property type="match status" value="1"/>
</dbReference>
<evidence type="ECO:0000256" key="1">
    <source>
        <dbReference type="SAM" id="Phobius"/>
    </source>
</evidence>
<dbReference type="OrthoDB" id="9758229at2"/>
<dbReference type="STRING" id="260552.Mag101_01550"/>
<feature type="domain" description="Type VI secretion system component TssM1 N-terminal" evidence="4">
    <location>
        <begin position="201"/>
        <end position="458"/>
    </location>
</feature>
<dbReference type="CDD" id="cd00882">
    <property type="entry name" value="Ras_like_GTPase"/>
    <property type="match status" value="1"/>
</dbReference>
<name>A0A1Q2M1A8_9GAMM</name>
<dbReference type="PANTHER" id="PTHR36153">
    <property type="entry name" value="INNER MEMBRANE PROTEIN-RELATED"/>
    <property type="match status" value="1"/>
</dbReference>
<feature type="domain" description="IcmF-related" evidence="3">
    <location>
        <begin position="509"/>
        <end position="808"/>
    </location>
</feature>
<dbReference type="EMBL" id="CP019650">
    <property type="protein sequence ID" value="AQQ66475.1"/>
    <property type="molecule type" value="Genomic_DNA"/>
</dbReference>
<dbReference type="InterPro" id="IPR027417">
    <property type="entry name" value="P-loop_NTPase"/>
</dbReference>
<dbReference type="RefSeq" id="WP_077399815.1">
    <property type="nucleotide sequence ID" value="NZ_CP019650.1"/>
</dbReference>
<dbReference type="Pfam" id="PF14331">
    <property type="entry name" value="IcmF-related_N"/>
    <property type="match status" value="1"/>
</dbReference>
<keyword evidence="1" id="KW-0812">Transmembrane</keyword>
<keyword evidence="7" id="KW-1185">Reference proteome</keyword>
<dbReference type="AlphaFoldDB" id="A0A1Q2M1A8"/>
<evidence type="ECO:0000313" key="7">
    <source>
        <dbReference type="Proteomes" id="UP000188219"/>
    </source>
</evidence>
<dbReference type="InterPro" id="IPR025743">
    <property type="entry name" value="TssM1_N"/>
</dbReference>
<dbReference type="InterPro" id="IPR053156">
    <property type="entry name" value="T6SS_TssM-like"/>
</dbReference>
<dbReference type="Proteomes" id="UP000188219">
    <property type="component" value="Chromosome"/>
</dbReference>
<dbReference type="InterPro" id="IPR010623">
    <property type="entry name" value="IcmF_C"/>
</dbReference>
<feature type="transmembrane region" description="Helical" evidence="1">
    <location>
        <begin position="450"/>
        <end position="470"/>
    </location>
</feature>
<gene>
    <name evidence="6" type="ORF">Mag101_01550</name>
</gene>
<reference evidence="6" key="1">
    <citation type="submission" date="2017-02" db="EMBL/GenBank/DDBJ databases">
        <title>Genome of Microbulbifer agarilyticus GP101.</title>
        <authorList>
            <person name="Jung J."/>
            <person name="Bae S.S."/>
            <person name="Baek K."/>
        </authorList>
    </citation>
    <scope>NUCLEOTIDE SEQUENCE [LARGE SCALE GENOMIC DNA]</scope>
    <source>
        <strain evidence="6">GP101</strain>
    </source>
</reference>
<keyword evidence="1" id="KW-0472">Membrane</keyword>
<feature type="transmembrane region" description="Helical" evidence="1">
    <location>
        <begin position="12"/>
        <end position="33"/>
    </location>
</feature>
<evidence type="ECO:0000259" key="5">
    <source>
        <dbReference type="Pfam" id="PF21070"/>
    </source>
</evidence>
<accession>A0A1Q2M1A8</accession>